<dbReference type="SUPFAM" id="SSF57829">
    <property type="entry name" value="Zn-binding ribosomal proteins"/>
    <property type="match status" value="1"/>
</dbReference>
<protein>
    <submittedName>
        <fullName evidence="4">60S ribosomal L37A</fullName>
    </submittedName>
</protein>
<dbReference type="InterPro" id="IPR011332">
    <property type="entry name" value="Ribosomal_zn-bd"/>
</dbReference>
<dbReference type="HAMAP" id="MF_00327">
    <property type="entry name" value="Ribosomal_eL43"/>
    <property type="match status" value="1"/>
</dbReference>
<keyword evidence="5" id="KW-1185">Reference proteome</keyword>
<comment type="caution">
    <text evidence="4">The sequence shown here is derived from an EMBL/GenBank/DDBJ whole genome shotgun (WGS) entry which is preliminary data.</text>
</comment>
<dbReference type="InterPro" id="IPR050522">
    <property type="entry name" value="Ribosomal_protein_eL43"/>
</dbReference>
<evidence type="ECO:0000256" key="1">
    <source>
        <dbReference type="ARBA" id="ARBA00008672"/>
    </source>
</evidence>
<dbReference type="InterPro" id="IPR011331">
    <property type="entry name" value="Ribosomal_eL37/eL43"/>
</dbReference>
<keyword evidence="2" id="KW-0689">Ribosomal protein</keyword>
<evidence type="ECO:0000313" key="4">
    <source>
        <dbReference type="EMBL" id="RVD92006.1"/>
    </source>
</evidence>
<keyword evidence="3" id="KW-0687">Ribonucleoprotein</keyword>
<sequence length="88" mass="9677">MSRRTKKVGIVGKYGVRYGSSLRKRIKTIEVSQHSTYECKACGKTAVKRKVVGIWSCKACRFTFAGGAFAPNTPAGLHSLAQVKEEKK</sequence>
<dbReference type="GO" id="GO:0006412">
    <property type="term" value="P:translation"/>
    <property type="evidence" value="ECO:0007669"/>
    <property type="project" value="InterPro"/>
</dbReference>
<proteinExistence type="inferred from homology"/>
<reference evidence="4 5" key="1">
    <citation type="submission" date="2018-10" db="EMBL/GenBank/DDBJ databases">
        <title>Draft genome sequence of the microsporidian Tubulinosema ratisbonensis.</title>
        <authorList>
            <person name="Polonais V."/>
            <person name="Peyretaillade E."/>
            <person name="Niehus S."/>
            <person name="Wawrzyniak I."/>
            <person name="Franchet A."/>
            <person name="Gaspin C."/>
            <person name="Reichstadt M."/>
            <person name="Belser C."/>
            <person name="Labadie K."/>
            <person name="Delbac F."/>
            <person name="Ferrandon D."/>
        </authorList>
    </citation>
    <scope>NUCLEOTIDE SEQUENCE [LARGE SCALE GENOMIC DNA]</scope>
    <source>
        <strain evidence="4 5">Franzen</strain>
    </source>
</reference>
<gene>
    <name evidence="4" type="ORF">TUBRATIS_15120</name>
</gene>
<dbReference type="Proteomes" id="UP000282876">
    <property type="component" value="Unassembled WGS sequence"/>
</dbReference>
<name>A0A437AM07_9MICR</name>
<organism evidence="4 5">
    <name type="scientific">Tubulinosema ratisbonensis</name>
    <dbReference type="NCBI Taxonomy" id="291195"/>
    <lineage>
        <taxon>Eukaryota</taxon>
        <taxon>Fungi</taxon>
        <taxon>Fungi incertae sedis</taxon>
        <taxon>Microsporidia</taxon>
        <taxon>Tubulinosematoidea</taxon>
        <taxon>Tubulinosematidae</taxon>
        <taxon>Tubulinosema</taxon>
    </lineage>
</organism>
<dbReference type="Gene3D" id="2.20.25.30">
    <property type="match status" value="1"/>
</dbReference>
<dbReference type="AlphaFoldDB" id="A0A437AM07"/>
<dbReference type="GO" id="GO:0003735">
    <property type="term" value="F:structural constituent of ribosome"/>
    <property type="evidence" value="ECO:0007669"/>
    <property type="project" value="InterPro"/>
</dbReference>
<dbReference type="GO" id="GO:0005840">
    <property type="term" value="C:ribosome"/>
    <property type="evidence" value="ECO:0007669"/>
    <property type="project" value="UniProtKB-KW"/>
</dbReference>
<dbReference type="PANTHER" id="PTHR48129:SF1">
    <property type="entry name" value="LARGE RIBOSOMAL SUBUNIT PROTEIN EL43"/>
    <property type="match status" value="1"/>
</dbReference>
<dbReference type="NCBIfam" id="TIGR00280">
    <property type="entry name" value="eL43_euk_arch"/>
    <property type="match status" value="1"/>
</dbReference>
<dbReference type="EMBL" id="RCSS01000339">
    <property type="protein sequence ID" value="RVD92006.1"/>
    <property type="molecule type" value="Genomic_DNA"/>
</dbReference>
<comment type="similarity">
    <text evidence="1">Belongs to the eukaryotic ribosomal protein eL43 family.</text>
</comment>
<accession>A0A437AM07</accession>
<dbReference type="PANTHER" id="PTHR48129">
    <property type="entry name" value="60S RIBOSOMAL PROTEIN L37A"/>
    <property type="match status" value="1"/>
</dbReference>
<evidence type="ECO:0000313" key="5">
    <source>
        <dbReference type="Proteomes" id="UP000282876"/>
    </source>
</evidence>
<evidence type="ECO:0000256" key="2">
    <source>
        <dbReference type="ARBA" id="ARBA00022980"/>
    </source>
</evidence>
<dbReference type="GO" id="GO:1990904">
    <property type="term" value="C:ribonucleoprotein complex"/>
    <property type="evidence" value="ECO:0007669"/>
    <property type="project" value="UniProtKB-KW"/>
</dbReference>
<dbReference type="InterPro" id="IPR002674">
    <property type="entry name" value="Ribosomal_eL43"/>
</dbReference>
<dbReference type="OrthoDB" id="2185952at2759"/>
<dbReference type="NCBIfam" id="NF003058">
    <property type="entry name" value="PRK03976.1"/>
    <property type="match status" value="1"/>
</dbReference>
<dbReference type="STRING" id="291195.A0A437AM07"/>
<dbReference type="Pfam" id="PF01780">
    <property type="entry name" value="Ribosomal_L37ae"/>
    <property type="match status" value="1"/>
</dbReference>
<dbReference type="VEuPathDB" id="MicrosporidiaDB:TUBRATIS_15120"/>
<evidence type="ECO:0000256" key="3">
    <source>
        <dbReference type="ARBA" id="ARBA00023274"/>
    </source>
</evidence>